<dbReference type="EMBL" id="CAADRA010005794">
    <property type="protein sequence ID" value="VFT92714.1"/>
    <property type="molecule type" value="Genomic_DNA"/>
</dbReference>
<evidence type="ECO:0000256" key="2">
    <source>
        <dbReference type="ARBA" id="ARBA00007581"/>
    </source>
</evidence>
<gene>
    <name evidence="8" type="primary">Aste57867_15928</name>
    <name evidence="7" type="ORF">As57867_015872</name>
    <name evidence="8" type="ORF">ASTE57867_15928</name>
</gene>
<accession>A0A485L652</accession>
<evidence type="ECO:0000313" key="8">
    <source>
        <dbReference type="EMBL" id="VFT92714.1"/>
    </source>
</evidence>
<dbReference type="GO" id="GO:0016702">
    <property type="term" value="F:oxidoreductase activity, acting on single donors with incorporation of molecular oxygen, incorporation of two atoms of oxygen"/>
    <property type="evidence" value="ECO:0007669"/>
    <property type="project" value="UniProtKB-ARBA"/>
</dbReference>
<evidence type="ECO:0000313" key="7">
    <source>
        <dbReference type="EMBL" id="KAF0693057.1"/>
    </source>
</evidence>
<keyword evidence="5" id="KW-0560">Oxidoreductase</keyword>
<name>A0A485L652_9STRA</name>
<evidence type="ECO:0000256" key="1">
    <source>
        <dbReference type="ARBA" id="ARBA00001947"/>
    </source>
</evidence>
<proteinExistence type="inferred from homology"/>
<organism evidence="8 9">
    <name type="scientific">Aphanomyces stellatus</name>
    <dbReference type="NCBI Taxonomy" id="120398"/>
    <lineage>
        <taxon>Eukaryota</taxon>
        <taxon>Sar</taxon>
        <taxon>Stramenopiles</taxon>
        <taxon>Oomycota</taxon>
        <taxon>Saprolegniomycetes</taxon>
        <taxon>Saprolegniales</taxon>
        <taxon>Verrucalvaceae</taxon>
        <taxon>Aphanomyces</taxon>
    </lineage>
</organism>
<keyword evidence="9" id="KW-1185">Reference proteome</keyword>
<dbReference type="GO" id="GO:0008198">
    <property type="term" value="F:ferrous iron binding"/>
    <property type="evidence" value="ECO:0007669"/>
    <property type="project" value="InterPro"/>
</dbReference>
<reference evidence="8 9" key="1">
    <citation type="submission" date="2019-03" db="EMBL/GenBank/DDBJ databases">
        <authorList>
            <person name="Gaulin E."/>
            <person name="Dumas B."/>
        </authorList>
    </citation>
    <scope>NUCLEOTIDE SEQUENCE [LARGE SCALE GENOMIC DNA]</scope>
    <source>
        <strain evidence="8">CBS 568.67</strain>
    </source>
</reference>
<keyword evidence="3" id="KW-0479">Metal-binding</keyword>
<dbReference type="PANTHER" id="PTHR30096:SF0">
    <property type="entry name" value="4,5-DOPA DIOXYGENASE EXTRADIOL-LIKE PROTEIN"/>
    <property type="match status" value="1"/>
</dbReference>
<reference evidence="7" key="2">
    <citation type="submission" date="2019-06" db="EMBL/GenBank/DDBJ databases">
        <title>Genomics analysis of Aphanomyces spp. identifies a new class of oomycete effector associated with host adaptation.</title>
        <authorList>
            <person name="Gaulin E."/>
        </authorList>
    </citation>
    <scope>NUCLEOTIDE SEQUENCE</scope>
    <source>
        <strain evidence="7">CBS 578.67</strain>
    </source>
</reference>
<dbReference type="GO" id="GO:0008270">
    <property type="term" value="F:zinc ion binding"/>
    <property type="evidence" value="ECO:0007669"/>
    <property type="project" value="InterPro"/>
</dbReference>
<dbReference type="Pfam" id="PF02900">
    <property type="entry name" value="LigB"/>
    <property type="match status" value="1"/>
</dbReference>
<dbReference type="OrthoDB" id="7396853at2759"/>
<comment type="cofactor">
    <cofactor evidence="1">
        <name>Zn(2+)</name>
        <dbReference type="ChEBI" id="CHEBI:29105"/>
    </cofactor>
</comment>
<feature type="domain" description="Extradiol ring-cleavage dioxygenase class III enzyme subunit B" evidence="6">
    <location>
        <begin position="52"/>
        <end position="262"/>
    </location>
</feature>
<comment type="similarity">
    <text evidence="2">Belongs to the DODA-type extradiol aromatic ring-opening dioxygenase family.</text>
</comment>
<evidence type="ECO:0000313" key="9">
    <source>
        <dbReference type="Proteomes" id="UP000332933"/>
    </source>
</evidence>
<dbReference type="Gene3D" id="3.40.830.10">
    <property type="entry name" value="LigB-like"/>
    <property type="match status" value="1"/>
</dbReference>
<evidence type="ECO:0000256" key="4">
    <source>
        <dbReference type="ARBA" id="ARBA00022833"/>
    </source>
</evidence>
<keyword evidence="4" id="KW-0862">Zinc</keyword>
<dbReference type="SUPFAM" id="SSF53213">
    <property type="entry name" value="LigB-like"/>
    <property type="match status" value="1"/>
</dbReference>
<evidence type="ECO:0000256" key="5">
    <source>
        <dbReference type="ARBA" id="ARBA00023002"/>
    </source>
</evidence>
<sequence length="271" mass="29004">MTDTKKAVAVFVNHGAGPLPVLMPATDPDHGPTRIFLEQVAPQWLGLNDPATKPTAIILVTAHWEESVVTISSGKSHNLLYDYHGFPAPAYSISYKARGSPAIADKIQSLLTAANIPSKLDPKRGWDHGVFVPMKLINPTEDVPIVQMSVVAGWDPALHYHIGQALASLRDENIAIVGSGATFHPSQAVSNMEKKAKRFNDALAKACAKTSADERGEALTAWTSLPHARDCHQREEHLIPLHVVAGAGGDGASTSHKNGSSGMYRSFAWGA</sequence>
<dbReference type="InterPro" id="IPR014436">
    <property type="entry name" value="Extradiol_dOase_DODA"/>
</dbReference>
<evidence type="ECO:0000259" key="6">
    <source>
        <dbReference type="Pfam" id="PF02900"/>
    </source>
</evidence>
<dbReference type="PIRSF" id="PIRSF006157">
    <property type="entry name" value="Doxgns_DODA"/>
    <property type="match status" value="1"/>
</dbReference>
<dbReference type="CDD" id="cd07363">
    <property type="entry name" value="45_DOPA_Dioxygenase"/>
    <property type="match status" value="1"/>
</dbReference>
<dbReference type="Proteomes" id="UP000332933">
    <property type="component" value="Unassembled WGS sequence"/>
</dbReference>
<protein>
    <submittedName>
        <fullName evidence="8">Aste57867_15928 protein</fullName>
    </submittedName>
</protein>
<dbReference type="AlphaFoldDB" id="A0A485L652"/>
<dbReference type="InterPro" id="IPR004183">
    <property type="entry name" value="Xdiol_dOase_suB"/>
</dbReference>
<dbReference type="EMBL" id="VJMH01005773">
    <property type="protein sequence ID" value="KAF0693057.1"/>
    <property type="molecule type" value="Genomic_DNA"/>
</dbReference>
<dbReference type="PANTHER" id="PTHR30096">
    <property type="entry name" value="4,5-DOPA DIOXYGENASE EXTRADIOL-LIKE PROTEIN"/>
    <property type="match status" value="1"/>
</dbReference>
<evidence type="ECO:0000256" key="3">
    <source>
        <dbReference type="ARBA" id="ARBA00022723"/>
    </source>
</evidence>